<organism evidence="2 3">
    <name type="scientific">Cryobacterium melibiosiphilum</name>
    <dbReference type="NCBI Taxonomy" id="995039"/>
    <lineage>
        <taxon>Bacteria</taxon>
        <taxon>Bacillati</taxon>
        <taxon>Actinomycetota</taxon>
        <taxon>Actinomycetes</taxon>
        <taxon>Micrococcales</taxon>
        <taxon>Microbacteriaceae</taxon>
        <taxon>Cryobacterium</taxon>
    </lineage>
</organism>
<evidence type="ECO:0000313" key="2">
    <source>
        <dbReference type="EMBL" id="RJT88064.1"/>
    </source>
</evidence>
<protein>
    <submittedName>
        <fullName evidence="2">Uncharacterized protein</fullName>
    </submittedName>
</protein>
<keyword evidence="3" id="KW-1185">Reference proteome</keyword>
<dbReference type="Proteomes" id="UP000272015">
    <property type="component" value="Unassembled WGS sequence"/>
</dbReference>
<dbReference type="EMBL" id="QZVS01000085">
    <property type="protein sequence ID" value="RJT88064.1"/>
    <property type="molecule type" value="Genomic_DNA"/>
</dbReference>
<accession>A0A3A5MRQ3</accession>
<name>A0A3A5MRQ3_9MICO</name>
<reference evidence="2 3" key="1">
    <citation type="submission" date="2018-09" db="EMBL/GenBank/DDBJ databases">
        <title>Novel species of Cryobacterium.</title>
        <authorList>
            <person name="Liu Q."/>
            <person name="Xin Y.-H."/>
        </authorList>
    </citation>
    <scope>NUCLEOTIDE SEQUENCE [LARGE SCALE GENOMIC DNA]</scope>
    <source>
        <strain evidence="2 3">Hh39</strain>
    </source>
</reference>
<keyword evidence="1" id="KW-0472">Membrane</keyword>
<keyword evidence="1" id="KW-1133">Transmembrane helix</keyword>
<proteinExistence type="predicted"/>
<keyword evidence="1" id="KW-0812">Transmembrane</keyword>
<feature type="transmembrane region" description="Helical" evidence="1">
    <location>
        <begin position="80"/>
        <end position="105"/>
    </location>
</feature>
<dbReference type="AlphaFoldDB" id="A0A3A5MRQ3"/>
<gene>
    <name evidence="2" type="ORF">D6T64_11790</name>
</gene>
<comment type="caution">
    <text evidence="2">The sequence shown here is derived from an EMBL/GenBank/DDBJ whole genome shotgun (WGS) entry which is preliminary data.</text>
</comment>
<evidence type="ECO:0000313" key="3">
    <source>
        <dbReference type="Proteomes" id="UP000272015"/>
    </source>
</evidence>
<evidence type="ECO:0000256" key="1">
    <source>
        <dbReference type="SAM" id="Phobius"/>
    </source>
</evidence>
<dbReference type="RefSeq" id="WP_119974873.1">
    <property type="nucleotide sequence ID" value="NZ_JBHSQA010000012.1"/>
</dbReference>
<sequence>MSTMYDATPPAPWQLDQDRGELHGLDRLEAYGSAEYAQHHRATYPPITRRPVQPHQPIIAIQPAPELPSDRVAARRHRSLFNLLTVSFLFAVTVGLAVLFMVGMVRS</sequence>